<dbReference type="InterPro" id="IPR041219">
    <property type="entry name" value="Phage_lysozyme2"/>
</dbReference>
<feature type="signal peptide" evidence="1">
    <location>
        <begin position="1"/>
        <end position="22"/>
    </location>
</feature>
<evidence type="ECO:0000256" key="1">
    <source>
        <dbReference type="SAM" id="SignalP"/>
    </source>
</evidence>
<keyword evidence="1" id="KW-0732">Signal</keyword>
<dbReference type="SUPFAM" id="SSF53955">
    <property type="entry name" value="Lysozyme-like"/>
    <property type="match status" value="1"/>
</dbReference>
<evidence type="ECO:0000259" key="2">
    <source>
        <dbReference type="Pfam" id="PF18013"/>
    </source>
</evidence>
<keyword evidence="4" id="KW-1185">Reference proteome</keyword>
<reference evidence="3" key="1">
    <citation type="submission" date="2022-11" db="EMBL/GenBank/DDBJ databases">
        <title>Draft genome sequence of Hoeflea poritis E7-10 and Hoeflea prorocentri PM5-8, separated from scleractinian coral Porites lutea and marine dinoflagellate.</title>
        <authorList>
            <person name="Zhang G."/>
            <person name="Wei Q."/>
            <person name="Cai L."/>
        </authorList>
    </citation>
    <scope>NUCLEOTIDE SEQUENCE</scope>
    <source>
        <strain evidence="3">PM5-8</strain>
    </source>
</reference>
<evidence type="ECO:0000313" key="3">
    <source>
        <dbReference type="EMBL" id="MDA5399016.1"/>
    </source>
</evidence>
<dbReference type="AlphaFoldDB" id="A0A9X3ULI5"/>
<dbReference type="Pfam" id="PF18013">
    <property type="entry name" value="Phage_lysozyme2"/>
    <property type="match status" value="1"/>
</dbReference>
<name>A0A9X3ULI5_9HYPH</name>
<feature type="chain" id="PRO_5040910171" description="Phage tail lysozyme domain-containing protein" evidence="1">
    <location>
        <begin position="23"/>
        <end position="181"/>
    </location>
</feature>
<organism evidence="3 4">
    <name type="scientific">Hoeflea prorocentri</name>
    <dbReference type="NCBI Taxonomy" id="1922333"/>
    <lineage>
        <taxon>Bacteria</taxon>
        <taxon>Pseudomonadati</taxon>
        <taxon>Pseudomonadota</taxon>
        <taxon>Alphaproteobacteria</taxon>
        <taxon>Hyphomicrobiales</taxon>
        <taxon>Rhizobiaceae</taxon>
        <taxon>Hoeflea</taxon>
    </lineage>
</organism>
<dbReference type="EMBL" id="JAPJZI010000001">
    <property type="protein sequence ID" value="MDA5399016.1"/>
    <property type="molecule type" value="Genomic_DNA"/>
</dbReference>
<protein>
    <recommendedName>
        <fullName evidence="2">Phage tail lysozyme domain-containing protein</fullName>
    </recommendedName>
</protein>
<dbReference type="InterPro" id="IPR023346">
    <property type="entry name" value="Lysozyme-like_dom_sf"/>
</dbReference>
<evidence type="ECO:0000313" key="4">
    <source>
        <dbReference type="Proteomes" id="UP001151234"/>
    </source>
</evidence>
<proteinExistence type="predicted"/>
<dbReference type="Proteomes" id="UP001151234">
    <property type="component" value="Unassembled WGS sequence"/>
</dbReference>
<dbReference type="PROSITE" id="PS51257">
    <property type="entry name" value="PROKAR_LIPOPROTEIN"/>
    <property type="match status" value="1"/>
</dbReference>
<feature type="domain" description="Phage tail lysozyme" evidence="2">
    <location>
        <begin position="57"/>
        <end position="175"/>
    </location>
</feature>
<dbReference type="Gene3D" id="1.10.530.10">
    <property type="match status" value="1"/>
</dbReference>
<accession>A0A9X3ULI5</accession>
<gene>
    <name evidence="3" type="ORF">OQ273_10575</name>
</gene>
<dbReference type="RefSeq" id="WP_267990468.1">
    <property type="nucleotide sequence ID" value="NZ_JAPJZI010000001.1"/>
</dbReference>
<sequence>MKLTTLGIFAAAIFLAGCSATDASGEKQKAYQIGAHKSGTVRFEKLSGYNSAQTRIANKITARFAAAGYGEPQQIAAVSVAIRESTLNPKAHNRGCNCYGLFQMNKSAGLGRGHSVSNLTKADYNISLILEEAERFPSFGAAKTVDQAINAFVRNVTRPANKPGVVKATIRTARKVEKSAD</sequence>
<comment type="caution">
    <text evidence="3">The sequence shown here is derived from an EMBL/GenBank/DDBJ whole genome shotgun (WGS) entry which is preliminary data.</text>
</comment>